<dbReference type="InterPro" id="IPR036186">
    <property type="entry name" value="Serpin_sf"/>
</dbReference>
<sequence>MADGARDGETSLALRLLKYLAPAVDSDDDATATERNVAFSPLCIHASLSLLAAGARGATQAQLLNFLGAPSASEAAAFGRRVADSVLAAKPPCKAGDPRVLFGGGVWVDASCGRIKKAFRDVAAEFYKYEARTVSFAKEPEKAVEKINTWVNEATLSSTYYLNKFNIISLDGVSTATDIVLADAARFQAEWNVPFSSKSTAAANFHRLDGSCVTAQFMRHVRRHQLSCVDGFKVLKLPYKNDVFSTAAATRSPGASDTRYSMSVFLPDKKDGLSTVVDVITAAPGYFYSVLPRSDTVTKLVSVKLPKFKISFKRDLESDLRCLGLSLPFSPEVADLRDVCEKDYDGRPTILSKVTHSVVVKVSEAGTDDYSVSKAMPFRAGDEQPDMVEFVADHPFTFVIMEERSGVIVFAGHVLDPTK</sequence>
<reference evidence="4" key="1">
    <citation type="submission" date="2023-07" db="EMBL/GenBank/DDBJ databases">
        <title>A chromosome-level genome assembly of Lolium multiflorum.</title>
        <authorList>
            <person name="Chen Y."/>
            <person name="Copetti D."/>
            <person name="Kolliker R."/>
            <person name="Studer B."/>
        </authorList>
    </citation>
    <scope>NUCLEOTIDE SEQUENCE</scope>
    <source>
        <strain evidence="4">02402/16</strain>
        <tissue evidence="4">Leaf</tissue>
    </source>
</reference>
<protein>
    <recommendedName>
        <fullName evidence="3">Serpin domain-containing protein</fullName>
    </recommendedName>
</protein>
<dbReference type="InterPro" id="IPR000215">
    <property type="entry name" value="Serpin_fam"/>
</dbReference>
<dbReference type="PANTHER" id="PTHR11461">
    <property type="entry name" value="SERINE PROTEASE INHIBITOR, SERPIN"/>
    <property type="match status" value="1"/>
</dbReference>
<dbReference type="GO" id="GO:0004867">
    <property type="term" value="F:serine-type endopeptidase inhibitor activity"/>
    <property type="evidence" value="ECO:0007669"/>
    <property type="project" value="InterPro"/>
</dbReference>
<feature type="domain" description="Serpin" evidence="3">
    <location>
        <begin position="14"/>
        <end position="417"/>
    </location>
</feature>
<dbReference type="GO" id="GO:0005615">
    <property type="term" value="C:extracellular space"/>
    <property type="evidence" value="ECO:0007669"/>
    <property type="project" value="InterPro"/>
</dbReference>
<dbReference type="Gene3D" id="2.30.39.10">
    <property type="entry name" value="Alpha-1-antitrypsin, domain 1"/>
    <property type="match status" value="1"/>
</dbReference>
<comment type="similarity">
    <text evidence="1 2">Belongs to the serpin family.</text>
</comment>
<evidence type="ECO:0000313" key="5">
    <source>
        <dbReference type="Proteomes" id="UP001231189"/>
    </source>
</evidence>
<dbReference type="InterPro" id="IPR042185">
    <property type="entry name" value="Serpin_sf_2"/>
</dbReference>
<evidence type="ECO:0000256" key="1">
    <source>
        <dbReference type="ARBA" id="ARBA00009500"/>
    </source>
</evidence>
<dbReference type="EMBL" id="JAUUTY010000001">
    <property type="protein sequence ID" value="KAK1694989.1"/>
    <property type="molecule type" value="Genomic_DNA"/>
</dbReference>
<evidence type="ECO:0000259" key="3">
    <source>
        <dbReference type="SMART" id="SM00093"/>
    </source>
</evidence>
<proteinExistence type="inferred from homology"/>
<evidence type="ECO:0000256" key="2">
    <source>
        <dbReference type="RuleBase" id="RU000411"/>
    </source>
</evidence>
<dbReference type="Gene3D" id="3.30.497.10">
    <property type="entry name" value="Antithrombin, subunit I, domain 2"/>
    <property type="match status" value="1"/>
</dbReference>
<name>A0AAD8TZM5_LOLMU</name>
<keyword evidence="5" id="KW-1185">Reference proteome</keyword>
<dbReference type="SMART" id="SM00093">
    <property type="entry name" value="SERPIN"/>
    <property type="match status" value="1"/>
</dbReference>
<dbReference type="Pfam" id="PF00079">
    <property type="entry name" value="Serpin"/>
    <property type="match status" value="1"/>
</dbReference>
<dbReference type="InterPro" id="IPR023796">
    <property type="entry name" value="Serpin_dom"/>
</dbReference>
<gene>
    <name evidence="4" type="ORF">QYE76_011686</name>
</gene>
<evidence type="ECO:0000313" key="4">
    <source>
        <dbReference type="EMBL" id="KAK1694989.1"/>
    </source>
</evidence>
<dbReference type="SUPFAM" id="SSF56574">
    <property type="entry name" value="Serpins"/>
    <property type="match status" value="1"/>
</dbReference>
<dbReference type="InterPro" id="IPR042178">
    <property type="entry name" value="Serpin_sf_1"/>
</dbReference>
<accession>A0AAD8TZM5</accession>
<organism evidence="4 5">
    <name type="scientific">Lolium multiflorum</name>
    <name type="common">Italian ryegrass</name>
    <name type="synonym">Lolium perenne subsp. multiflorum</name>
    <dbReference type="NCBI Taxonomy" id="4521"/>
    <lineage>
        <taxon>Eukaryota</taxon>
        <taxon>Viridiplantae</taxon>
        <taxon>Streptophyta</taxon>
        <taxon>Embryophyta</taxon>
        <taxon>Tracheophyta</taxon>
        <taxon>Spermatophyta</taxon>
        <taxon>Magnoliopsida</taxon>
        <taxon>Liliopsida</taxon>
        <taxon>Poales</taxon>
        <taxon>Poaceae</taxon>
        <taxon>BOP clade</taxon>
        <taxon>Pooideae</taxon>
        <taxon>Poodae</taxon>
        <taxon>Poeae</taxon>
        <taxon>Poeae Chloroplast Group 2 (Poeae type)</taxon>
        <taxon>Loliodinae</taxon>
        <taxon>Loliinae</taxon>
        <taxon>Lolium</taxon>
    </lineage>
</organism>
<dbReference type="AlphaFoldDB" id="A0AAD8TZM5"/>
<dbReference type="Proteomes" id="UP001231189">
    <property type="component" value="Unassembled WGS sequence"/>
</dbReference>
<dbReference type="PANTHER" id="PTHR11461:SF313">
    <property type="entry name" value="SERPIN-Z5-RELATED"/>
    <property type="match status" value="1"/>
</dbReference>
<comment type="caution">
    <text evidence="4">The sequence shown here is derived from an EMBL/GenBank/DDBJ whole genome shotgun (WGS) entry which is preliminary data.</text>
</comment>